<dbReference type="RefSeq" id="WP_131330370.1">
    <property type="nucleotide sequence ID" value="NZ_CP044016.1"/>
</dbReference>
<keyword evidence="3" id="KW-1185">Reference proteome</keyword>
<dbReference type="InterPro" id="IPR031165">
    <property type="entry name" value="GNAT_YJDJ"/>
</dbReference>
<dbReference type="PANTHER" id="PTHR31435:SF9">
    <property type="entry name" value="PROTEIN NATD1"/>
    <property type="match status" value="1"/>
</dbReference>
<keyword evidence="2" id="KW-0808">Transferase</keyword>
<protein>
    <submittedName>
        <fullName evidence="2">N-acetyltransferase</fullName>
    </submittedName>
</protein>
<dbReference type="SUPFAM" id="SSF55729">
    <property type="entry name" value="Acyl-CoA N-acyltransferases (Nat)"/>
    <property type="match status" value="1"/>
</dbReference>
<dbReference type="InterPro" id="IPR016181">
    <property type="entry name" value="Acyl_CoA_acyltransferase"/>
</dbReference>
<dbReference type="PROSITE" id="PS51729">
    <property type="entry name" value="GNAT_YJDJ"/>
    <property type="match status" value="1"/>
</dbReference>
<dbReference type="PANTHER" id="PTHR31435">
    <property type="entry name" value="PROTEIN NATD1"/>
    <property type="match status" value="1"/>
</dbReference>
<name>A0A5P2G1U5_9BACT</name>
<accession>A0A5P2G1U5</accession>
<dbReference type="GO" id="GO:0016740">
    <property type="term" value="F:transferase activity"/>
    <property type="evidence" value="ECO:0007669"/>
    <property type="project" value="UniProtKB-KW"/>
</dbReference>
<dbReference type="InterPro" id="IPR045057">
    <property type="entry name" value="Gcn5-rel_NAT"/>
</dbReference>
<dbReference type="Pfam" id="PF14542">
    <property type="entry name" value="Acetyltransf_CG"/>
    <property type="match status" value="1"/>
</dbReference>
<dbReference type="OrthoDB" id="1120671at2"/>
<proteinExistence type="predicted"/>
<dbReference type="KEGG" id="arac:E0W69_012370"/>
<dbReference type="AlphaFoldDB" id="A0A5P2G1U5"/>
<dbReference type="Gene3D" id="3.40.630.30">
    <property type="match status" value="1"/>
</dbReference>
<reference evidence="2 3" key="1">
    <citation type="submission" date="2019-09" db="EMBL/GenBank/DDBJ databases">
        <title>Complete genome sequence of Arachidicoccus sp. B3-10 isolated from apple orchard soil.</title>
        <authorList>
            <person name="Kim H.S."/>
            <person name="Han K.-I."/>
            <person name="Suh M.K."/>
            <person name="Lee K.C."/>
            <person name="Eom M.K."/>
            <person name="Kim J.-S."/>
            <person name="Kang S.W."/>
            <person name="Sin Y."/>
            <person name="Lee J.-S."/>
        </authorList>
    </citation>
    <scope>NUCLEOTIDE SEQUENCE [LARGE SCALE GENOMIC DNA]</scope>
    <source>
        <strain evidence="2 3">B3-10</strain>
    </source>
</reference>
<evidence type="ECO:0000313" key="3">
    <source>
        <dbReference type="Proteomes" id="UP000292424"/>
    </source>
</evidence>
<gene>
    <name evidence="2" type="ORF">E0W69_012370</name>
</gene>
<evidence type="ECO:0000313" key="2">
    <source>
        <dbReference type="EMBL" id="QES89425.1"/>
    </source>
</evidence>
<sequence>MDNKKIINNTNLMRFEIESDNLLAHLDYRKEGESLAFMHTYVPMQWRGKGVAAELTKEAFEFAKSESKKVKIYCSYVASYVAAHPEYQGFVV</sequence>
<evidence type="ECO:0000259" key="1">
    <source>
        <dbReference type="PROSITE" id="PS51729"/>
    </source>
</evidence>
<organism evidence="2 3">
    <name type="scientific">Rhizosphaericola mali</name>
    <dbReference type="NCBI Taxonomy" id="2545455"/>
    <lineage>
        <taxon>Bacteria</taxon>
        <taxon>Pseudomonadati</taxon>
        <taxon>Bacteroidota</taxon>
        <taxon>Chitinophagia</taxon>
        <taxon>Chitinophagales</taxon>
        <taxon>Chitinophagaceae</taxon>
        <taxon>Rhizosphaericola</taxon>
    </lineage>
</organism>
<feature type="domain" description="N-acetyltransferase" evidence="1">
    <location>
        <begin position="7"/>
        <end position="92"/>
    </location>
</feature>
<dbReference type="EMBL" id="CP044016">
    <property type="protein sequence ID" value="QES89425.1"/>
    <property type="molecule type" value="Genomic_DNA"/>
</dbReference>
<dbReference type="Proteomes" id="UP000292424">
    <property type="component" value="Chromosome"/>
</dbReference>